<gene>
    <name evidence="1" type="ORF">OXU80_21280</name>
</gene>
<proteinExistence type="predicted"/>
<name>A0ACD4NKP7_9HYPH</name>
<evidence type="ECO:0000313" key="2">
    <source>
        <dbReference type="Proteomes" id="UP001163223"/>
    </source>
</evidence>
<keyword evidence="2" id="KW-1185">Reference proteome</keyword>
<sequence length="391" mass="40649">MSSGDNFAFLLPIMMATFGVVFLIVARHGGRGAAAWGIGYLASGAAFAIPYVLGALPVVAQALLADALFLFAFVVYASALRSRFGLSPRWRSDIVLSLLAFAAIAYAVAVRGDLRAELMIGDIACTLLLLGPFARGLVRARRRIDWAILTVTGLAMADNILRNSLFAGLAGGDLEGFATSTYAFAMQASGSILALFLALAALAATASDVIEDHREAAERDPLSGLLNRRGFEMRSPAFGPGTAVRGTVVTCDIDHFKRVNDAFGHAAGDRVIAIIAAMLKRDLPAGALAARFGGEEFVLYLPEASPGEAVVLAERARLSFSLLDLAAAGITAALTASFGVAAVEPGDHSLHDALARADARLYAAKLAGRNRVIADGLSAFASAPGARLSAA</sequence>
<dbReference type="Proteomes" id="UP001163223">
    <property type="component" value="Chromosome"/>
</dbReference>
<accession>A0ACD4NKP7</accession>
<evidence type="ECO:0000313" key="1">
    <source>
        <dbReference type="EMBL" id="WAJ27358.1"/>
    </source>
</evidence>
<protein>
    <submittedName>
        <fullName evidence="1">GGDEF domain-containing protein</fullName>
    </submittedName>
</protein>
<organism evidence="1 2">
    <name type="scientific">Antarcticirhabdus aurantiaca</name>
    <dbReference type="NCBI Taxonomy" id="2606717"/>
    <lineage>
        <taxon>Bacteria</taxon>
        <taxon>Pseudomonadati</taxon>
        <taxon>Pseudomonadota</taxon>
        <taxon>Alphaproteobacteria</taxon>
        <taxon>Hyphomicrobiales</taxon>
        <taxon>Aurantimonadaceae</taxon>
        <taxon>Antarcticirhabdus</taxon>
    </lineage>
</organism>
<dbReference type="EMBL" id="CP113520">
    <property type="protein sequence ID" value="WAJ27358.1"/>
    <property type="molecule type" value="Genomic_DNA"/>
</dbReference>
<reference evidence="1" key="1">
    <citation type="submission" date="2022-11" db="EMBL/GenBank/DDBJ databases">
        <title>beta-Carotene-producing bacterium, Jeongeuplla avenae sp. nov., alleviates the salt stress of Arabidopsis seedlings.</title>
        <authorList>
            <person name="Jiang L."/>
            <person name="Lee J."/>
        </authorList>
    </citation>
    <scope>NUCLEOTIDE SEQUENCE</scope>
    <source>
        <strain evidence="1">DY_R2A_6</strain>
    </source>
</reference>